<keyword evidence="1" id="KW-0812">Transmembrane</keyword>
<reference evidence="3" key="1">
    <citation type="journal article" date="2019" name="Int. J. Syst. Evol. Microbiol.">
        <title>The Global Catalogue of Microorganisms (GCM) 10K type strain sequencing project: providing services to taxonomists for standard genome sequencing and annotation.</title>
        <authorList>
            <consortium name="The Broad Institute Genomics Platform"/>
            <consortium name="The Broad Institute Genome Sequencing Center for Infectious Disease"/>
            <person name="Wu L."/>
            <person name="Ma J."/>
        </authorList>
    </citation>
    <scope>NUCLEOTIDE SEQUENCE [LARGE SCALE GENOMIC DNA]</scope>
    <source>
        <strain evidence="3">KCTC 12848</strain>
    </source>
</reference>
<proteinExistence type="predicted"/>
<evidence type="ECO:0000313" key="3">
    <source>
        <dbReference type="Proteomes" id="UP001595833"/>
    </source>
</evidence>
<dbReference type="Proteomes" id="UP001595833">
    <property type="component" value="Unassembled WGS sequence"/>
</dbReference>
<keyword evidence="1" id="KW-1133">Transmembrane helix</keyword>
<protein>
    <submittedName>
        <fullName evidence="2">ABC transporter permease subunit</fullName>
    </submittedName>
</protein>
<keyword evidence="3" id="KW-1185">Reference proteome</keyword>
<dbReference type="RefSeq" id="WP_344038878.1">
    <property type="nucleotide sequence ID" value="NZ_BAAAKE010000013.1"/>
</dbReference>
<keyword evidence="1" id="KW-0472">Membrane</keyword>
<evidence type="ECO:0000313" key="2">
    <source>
        <dbReference type="EMBL" id="MFC5058590.1"/>
    </source>
</evidence>
<organism evidence="2 3">
    <name type="scientific">Saccharothrix xinjiangensis</name>
    <dbReference type="NCBI Taxonomy" id="204798"/>
    <lineage>
        <taxon>Bacteria</taxon>
        <taxon>Bacillati</taxon>
        <taxon>Actinomycetota</taxon>
        <taxon>Actinomycetes</taxon>
        <taxon>Pseudonocardiales</taxon>
        <taxon>Pseudonocardiaceae</taxon>
        <taxon>Saccharothrix</taxon>
    </lineage>
</organism>
<feature type="transmembrane region" description="Helical" evidence="1">
    <location>
        <begin position="157"/>
        <end position="182"/>
    </location>
</feature>
<evidence type="ECO:0000256" key="1">
    <source>
        <dbReference type="SAM" id="Phobius"/>
    </source>
</evidence>
<feature type="transmembrane region" description="Helical" evidence="1">
    <location>
        <begin position="189"/>
        <end position="209"/>
    </location>
</feature>
<sequence>MSRPAHRARFGHALHAEWVKLRSLRSTWHTLACLFAVGLGITSLATGRAGEEYASAPAAERLAWDPTGRSLTAYLVAQLVIGVLGTLVVTSEHATGLVRTSLAVTPRRHRLLAAKVVVAAAVAVVAGQALMFAGFLLGQALLAAQDVPHAALDDPGVLSAVVGGGLYLAAIALLAIGLGTILRATAGALTALVGIVFLVPALAGLFPSWSRGLLDFWPTRGAAAVFATAPNPAYPHPWLNLGGMCLGVAAVLAAAFVVFHRRDA</sequence>
<gene>
    <name evidence="2" type="ORF">ACFPFM_33180</name>
</gene>
<dbReference type="Pfam" id="PF12730">
    <property type="entry name" value="ABC2_membrane_4"/>
    <property type="match status" value="1"/>
</dbReference>
<accession>A0ABV9Y7C7</accession>
<name>A0ABV9Y7C7_9PSEU</name>
<comment type="caution">
    <text evidence="2">The sequence shown here is derived from an EMBL/GenBank/DDBJ whole genome shotgun (WGS) entry which is preliminary data.</text>
</comment>
<feature type="transmembrane region" description="Helical" evidence="1">
    <location>
        <begin position="71"/>
        <end position="90"/>
    </location>
</feature>
<feature type="transmembrane region" description="Helical" evidence="1">
    <location>
        <begin position="238"/>
        <end position="259"/>
    </location>
</feature>
<dbReference type="EMBL" id="JBHSJB010000033">
    <property type="protein sequence ID" value="MFC5058590.1"/>
    <property type="molecule type" value="Genomic_DNA"/>
</dbReference>
<feature type="transmembrane region" description="Helical" evidence="1">
    <location>
        <begin position="111"/>
        <end position="137"/>
    </location>
</feature>